<gene>
    <name evidence="2" type="ORF">C2845_PM10G17070</name>
</gene>
<dbReference type="GO" id="GO:0004497">
    <property type="term" value="F:monooxygenase activity"/>
    <property type="evidence" value="ECO:0007669"/>
    <property type="project" value="InterPro"/>
</dbReference>
<feature type="region of interest" description="Disordered" evidence="1">
    <location>
        <begin position="128"/>
        <end position="184"/>
    </location>
</feature>
<reference evidence="3" key="1">
    <citation type="journal article" date="2019" name="Nat. Commun.">
        <title>The genome of broomcorn millet.</title>
        <authorList>
            <person name="Zou C."/>
            <person name="Miki D."/>
            <person name="Li D."/>
            <person name="Tang Q."/>
            <person name="Xiao L."/>
            <person name="Rajput S."/>
            <person name="Deng P."/>
            <person name="Jia W."/>
            <person name="Huang R."/>
            <person name="Zhang M."/>
            <person name="Sun Y."/>
            <person name="Hu J."/>
            <person name="Fu X."/>
            <person name="Schnable P.S."/>
            <person name="Li F."/>
            <person name="Zhang H."/>
            <person name="Feng B."/>
            <person name="Zhu X."/>
            <person name="Liu R."/>
            <person name="Schnable J.C."/>
            <person name="Zhu J.-K."/>
            <person name="Zhang H."/>
        </authorList>
    </citation>
    <scope>NUCLEOTIDE SEQUENCE [LARGE SCALE GENOMIC DNA]</scope>
</reference>
<feature type="compositionally biased region" description="Low complexity" evidence="1">
    <location>
        <begin position="133"/>
        <end position="153"/>
    </location>
</feature>
<evidence type="ECO:0000313" key="2">
    <source>
        <dbReference type="EMBL" id="RLM56045.1"/>
    </source>
</evidence>
<dbReference type="Gene3D" id="1.10.630.10">
    <property type="entry name" value="Cytochrome P450"/>
    <property type="match status" value="1"/>
</dbReference>
<dbReference type="PANTHER" id="PTHR47952:SF1">
    <property type="entry name" value="TRYPTAMINE 5-HYDROXYLASE"/>
    <property type="match status" value="1"/>
</dbReference>
<dbReference type="STRING" id="4540.A0A3L6PJ71"/>
<dbReference type="SUPFAM" id="SSF48264">
    <property type="entry name" value="Cytochrome P450"/>
    <property type="match status" value="1"/>
</dbReference>
<name>A0A3L6PJ71_PANMI</name>
<proteinExistence type="predicted"/>
<dbReference type="AlphaFoldDB" id="A0A3L6PJ71"/>
<accession>A0A3L6PJ71</accession>
<sequence>MVAGGRVVLGPERFGGVDVDRLQGHGLRVRAGRRICPGLALAVVVMELGLASLLFRFDWELPGGAAPEELDMDEALGITARRKSDLSLHATTEYREDEEVEGSRDGPSKEDLGMPGFPAGAVVWLPAAPRPSSPSSRHSRVVPSSRVRSGAPASRRHRRLHSAAAPVSRALPPLPPPPPSATARRRNSSLITYVALLSPPLTAPAEYPTGFALSSSLQWCWPRRQLPLYPAAANDHQLALLPWPGPTCREGKEGG</sequence>
<dbReference type="GO" id="GO:0020037">
    <property type="term" value="F:heme binding"/>
    <property type="evidence" value="ECO:0007669"/>
    <property type="project" value="InterPro"/>
</dbReference>
<dbReference type="Pfam" id="PF00067">
    <property type="entry name" value="p450"/>
    <property type="match status" value="1"/>
</dbReference>
<dbReference type="InterPro" id="IPR036396">
    <property type="entry name" value="Cyt_P450_sf"/>
</dbReference>
<organism evidence="2 3">
    <name type="scientific">Panicum miliaceum</name>
    <name type="common">Proso millet</name>
    <name type="synonym">Broomcorn millet</name>
    <dbReference type="NCBI Taxonomy" id="4540"/>
    <lineage>
        <taxon>Eukaryota</taxon>
        <taxon>Viridiplantae</taxon>
        <taxon>Streptophyta</taxon>
        <taxon>Embryophyta</taxon>
        <taxon>Tracheophyta</taxon>
        <taxon>Spermatophyta</taxon>
        <taxon>Magnoliopsida</taxon>
        <taxon>Liliopsida</taxon>
        <taxon>Poales</taxon>
        <taxon>Poaceae</taxon>
        <taxon>PACMAD clade</taxon>
        <taxon>Panicoideae</taxon>
        <taxon>Panicodae</taxon>
        <taxon>Paniceae</taxon>
        <taxon>Panicinae</taxon>
        <taxon>Panicum</taxon>
        <taxon>Panicum sect. Panicum</taxon>
    </lineage>
</organism>
<protein>
    <submittedName>
        <fullName evidence="2">Ent-isokaurene C2-hydroxylase-like</fullName>
    </submittedName>
</protein>
<feature type="compositionally biased region" description="Low complexity" evidence="1">
    <location>
        <begin position="162"/>
        <end position="171"/>
    </location>
</feature>
<evidence type="ECO:0000256" key="1">
    <source>
        <dbReference type="SAM" id="MobiDB-lite"/>
    </source>
</evidence>
<dbReference type="GO" id="GO:0016705">
    <property type="term" value="F:oxidoreductase activity, acting on paired donors, with incorporation or reduction of molecular oxygen"/>
    <property type="evidence" value="ECO:0007669"/>
    <property type="project" value="InterPro"/>
</dbReference>
<dbReference type="GO" id="GO:0005506">
    <property type="term" value="F:iron ion binding"/>
    <property type="evidence" value="ECO:0007669"/>
    <property type="project" value="InterPro"/>
</dbReference>
<comment type="caution">
    <text evidence="2">The sequence shown here is derived from an EMBL/GenBank/DDBJ whole genome shotgun (WGS) entry which is preliminary data.</text>
</comment>
<dbReference type="InterPro" id="IPR001128">
    <property type="entry name" value="Cyt_P450"/>
</dbReference>
<feature type="region of interest" description="Disordered" evidence="1">
    <location>
        <begin position="89"/>
        <end position="113"/>
    </location>
</feature>
<evidence type="ECO:0000313" key="3">
    <source>
        <dbReference type="Proteomes" id="UP000275267"/>
    </source>
</evidence>
<dbReference type="OrthoDB" id="1729071at2759"/>
<dbReference type="EMBL" id="PQIB02000018">
    <property type="protein sequence ID" value="RLM56045.1"/>
    <property type="molecule type" value="Genomic_DNA"/>
</dbReference>
<dbReference type="PANTHER" id="PTHR47952">
    <property type="entry name" value="TRYPTAMINE 5-HYDROXYLASE"/>
    <property type="match status" value="1"/>
</dbReference>
<dbReference type="Proteomes" id="UP000275267">
    <property type="component" value="Unassembled WGS sequence"/>
</dbReference>
<feature type="compositionally biased region" description="Basic and acidic residues" evidence="1">
    <location>
        <begin position="101"/>
        <end position="112"/>
    </location>
</feature>
<keyword evidence="3" id="KW-1185">Reference proteome</keyword>